<feature type="chain" id="PRO_5030161051" evidence="2">
    <location>
        <begin position="33"/>
        <end position="409"/>
    </location>
</feature>
<protein>
    <submittedName>
        <fullName evidence="3">Uncharacterized protein</fullName>
    </submittedName>
</protein>
<reference evidence="3" key="1">
    <citation type="submission" date="2021-01" db="EMBL/GenBank/DDBJ databases">
        <authorList>
            <person name="Corre E."/>
            <person name="Pelletier E."/>
            <person name="Niang G."/>
            <person name="Scheremetjew M."/>
            <person name="Finn R."/>
            <person name="Kale V."/>
            <person name="Holt S."/>
            <person name="Cochrane G."/>
            <person name="Meng A."/>
            <person name="Brown T."/>
            <person name="Cohen L."/>
        </authorList>
    </citation>
    <scope>NUCLEOTIDE SEQUENCE</scope>
    <source>
        <strain evidence="3">CCMP3107</strain>
    </source>
</reference>
<keyword evidence="1" id="KW-0472">Membrane</keyword>
<evidence type="ECO:0000256" key="1">
    <source>
        <dbReference type="SAM" id="Phobius"/>
    </source>
</evidence>
<sequence>MNFFFKFHANSATMNLFMLLLGLFFWHRSVLAFVNSNDMRFKYLANWNSNWRRQHQLSGKFRNSGLLGLNRGRYSQVINGKWECDVEEHFEHPEAPLLLDIFEKAPNGDSLPLLDLKKVQVSPVVTYRSDFIILANGSHAYLEECSLWKRLMMSELDEMSCKIIGASIKARGTQVEIKWRVEWIPLTLMWLVQLGRNWPNLNIVYFDILDKYNQKVEFRWEALGRFWFNVFFRGEMKIPMAAIEGTSIFGFDSEVLGNENDDSLAVGSITKLDLLRKACLVTHRETLQLSDLFFRKVVMNRRIALDMQTFLDTRRPSNTKVSDWVEKIDSSLSIQSIPGMGQFDIDGLDRDSQDGLYQNASTALLFSTALVLLLGAANWAVYLPIMKQQQGYQELLNSMIAFPTSSFCF</sequence>
<dbReference type="AlphaFoldDB" id="A0A6V3EYZ5"/>
<accession>A0A6V3EYZ5</accession>
<feature type="transmembrane region" description="Helical" evidence="1">
    <location>
        <begin position="363"/>
        <end position="385"/>
    </location>
</feature>
<name>A0A6V3EYZ5_HETAK</name>
<evidence type="ECO:0000313" key="3">
    <source>
        <dbReference type="EMBL" id="CAE0647193.1"/>
    </source>
</evidence>
<proteinExistence type="predicted"/>
<gene>
    <name evidence="3" type="ORF">HAKA00212_LOCUS23824</name>
</gene>
<keyword evidence="1" id="KW-1133">Transmembrane helix</keyword>
<organism evidence="3">
    <name type="scientific">Heterosigma akashiwo</name>
    <name type="common">Chromophytic alga</name>
    <name type="synonym">Heterosigma carterae</name>
    <dbReference type="NCBI Taxonomy" id="2829"/>
    <lineage>
        <taxon>Eukaryota</taxon>
        <taxon>Sar</taxon>
        <taxon>Stramenopiles</taxon>
        <taxon>Ochrophyta</taxon>
        <taxon>Raphidophyceae</taxon>
        <taxon>Chattonellales</taxon>
        <taxon>Chattonellaceae</taxon>
        <taxon>Heterosigma</taxon>
    </lineage>
</organism>
<keyword evidence="2" id="KW-0732">Signal</keyword>
<evidence type="ECO:0000256" key="2">
    <source>
        <dbReference type="SAM" id="SignalP"/>
    </source>
</evidence>
<keyword evidence="1" id="KW-0812">Transmembrane</keyword>
<feature type="signal peptide" evidence="2">
    <location>
        <begin position="1"/>
        <end position="32"/>
    </location>
</feature>
<dbReference type="EMBL" id="HBIU01054092">
    <property type="protein sequence ID" value="CAE0647193.1"/>
    <property type="molecule type" value="Transcribed_RNA"/>
</dbReference>